<keyword evidence="1" id="KW-0812">Transmembrane</keyword>
<sequence length="94" mass="10535">MQTEMRNGAADRQTRIRTIVALACIVVAVLSQTWLWGVLFAAWAAQGTLTGKAYLLEDLTSKNFPMLCRAINLVWFAIGLLMIVETFGPEWTLF</sequence>
<feature type="transmembrane region" description="Helical" evidence="1">
    <location>
        <begin position="20"/>
        <end position="44"/>
    </location>
</feature>
<proteinExistence type="predicted"/>
<reference evidence="2 3" key="1">
    <citation type="submission" date="2019-06" db="EMBL/GenBank/DDBJ databases">
        <title>A novel species of marine bacteria.</title>
        <authorList>
            <person name="Wang Y."/>
        </authorList>
    </citation>
    <scope>NUCLEOTIDE SEQUENCE [LARGE SCALE GENOMIC DNA]</scope>
    <source>
        <strain evidence="2 3">MA1-10</strain>
    </source>
</reference>
<accession>A0A545SZH6</accession>
<keyword evidence="1" id="KW-0472">Membrane</keyword>
<protein>
    <submittedName>
        <fullName evidence="2">Uncharacterized protein</fullName>
    </submittedName>
</protein>
<evidence type="ECO:0000313" key="3">
    <source>
        <dbReference type="Proteomes" id="UP000315816"/>
    </source>
</evidence>
<evidence type="ECO:0000256" key="1">
    <source>
        <dbReference type="SAM" id="Phobius"/>
    </source>
</evidence>
<keyword evidence="1" id="KW-1133">Transmembrane helix</keyword>
<dbReference type="EMBL" id="VICH01000001">
    <property type="protein sequence ID" value="TQV70329.1"/>
    <property type="molecule type" value="Genomic_DNA"/>
</dbReference>
<feature type="transmembrane region" description="Helical" evidence="1">
    <location>
        <begin position="64"/>
        <end position="84"/>
    </location>
</feature>
<keyword evidence="3" id="KW-1185">Reference proteome</keyword>
<evidence type="ECO:0000313" key="2">
    <source>
        <dbReference type="EMBL" id="TQV70329.1"/>
    </source>
</evidence>
<dbReference type="Proteomes" id="UP000315816">
    <property type="component" value="Unassembled WGS sequence"/>
</dbReference>
<comment type="caution">
    <text evidence="2">The sequence shown here is derived from an EMBL/GenBank/DDBJ whole genome shotgun (WGS) entry which is preliminary data.</text>
</comment>
<name>A0A545SZH6_9RHOB</name>
<dbReference type="AlphaFoldDB" id="A0A545SZH6"/>
<dbReference type="RefSeq" id="WP_142851778.1">
    <property type="nucleotide sequence ID" value="NZ_FXWW01000002.1"/>
</dbReference>
<dbReference type="OrthoDB" id="9793039at2"/>
<organism evidence="2 3">
    <name type="scientific">Aliiroseovarius halocynthiae</name>
    <dbReference type="NCBI Taxonomy" id="985055"/>
    <lineage>
        <taxon>Bacteria</taxon>
        <taxon>Pseudomonadati</taxon>
        <taxon>Pseudomonadota</taxon>
        <taxon>Alphaproteobacteria</taxon>
        <taxon>Rhodobacterales</taxon>
        <taxon>Paracoccaceae</taxon>
        <taxon>Aliiroseovarius</taxon>
    </lineage>
</organism>
<gene>
    <name evidence="2" type="ORF">FIL88_00005</name>
</gene>